<reference evidence="3 4" key="1">
    <citation type="journal article" date="2013" name="Nat. Commun.">
        <title>Genome sequence and functional genomic analysis of the oil-degrading bacterium Oleispira antarctica.</title>
        <authorList>
            <person name="Kube M."/>
            <person name="Chernikova T.N."/>
            <person name="Al-Ramahi Y."/>
            <person name="Beloqui A."/>
            <person name="Lopez-Cortez N."/>
            <person name="Guazzaroni M.E."/>
            <person name="Heipieper H.J."/>
            <person name="Klages S."/>
            <person name="Kotsyurbenko O.R."/>
            <person name="Langer I."/>
            <person name="Nechitaylo T.Y."/>
            <person name="Lunsdorf H."/>
            <person name="Fernandez M."/>
            <person name="Juarez S."/>
            <person name="Ciordia S."/>
            <person name="Singer A."/>
            <person name="Kagan O."/>
            <person name="Egorova O."/>
            <person name="Petit P.A."/>
            <person name="Stogios P."/>
            <person name="Kim Y."/>
            <person name="Tchigvintsev A."/>
            <person name="Flick R."/>
            <person name="Denaro R."/>
            <person name="Genovese M."/>
            <person name="Albar J.P."/>
            <person name="Reva O.N."/>
            <person name="Martinez-Gomariz M."/>
            <person name="Tran H."/>
            <person name="Ferrer M."/>
            <person name="Savchenko A."/>
            <person name="Yakunin A.F."/>
            <person name="Yakimov M.M."/>
            <person name="Golyshina O.V."/>
            <person name="Reinhardt R."/>
            <person name="Golyshin P.N."/>
        </authorList>
    </citation>
    <scope>NUCLEOTIDE SEQUENCE [LARGE SCALE GENOMIC DNA]</scope>
</reference>
<comment type="similarity">
    <text evidence="1">Belongs to the transglycosylase Slt family.</text>
</comment>
<protein>
    <submittedName>
        <fullName evidence="3">Lytic transglycosylase catalytic</fullName>
    </submittedName>
</protein>
<sequence length="381" mass="42418">MIKDDLRRAFLTKALRFGGVLALTPILPKSVLAKDDFAKDDFDRYKSGMNAGLFKVKDEFAQYKKAYAQAYREYQNEIAQFWVEVELSSRTSWVDYDSTMNIKRVVDFANNEIRISVQGDKLQGFSPKDSEREILAALSMDIGAAYKDDPVLAKIVGDQQPNSQRKILGLDKSLASSLNKAAVLKRQQGKKGELLTIIAKLPANSLAIRAESFLPSVEASALKWQVPAALIMAIMHTESAFNPLARSHIPAFGLMQIVPKSAGRDASRLVFGEERLLVGRDLYEPETNIEMGAAYLHILDRKYLKGITDDKSRQLCVVAAYNTGAGNVAYAFAGTTSVKKALPLINRLSSQQVYAHLRSQLKYQEARNYLQKVTKALPLYA</sequence>
<evidence type="ECO:0000256" key="1">
    <source>
        <dbReference type="ARBA" id="ARBA00007734"/>
    </source>
</evidence>
<dbReference type="PROSITE" id="PS00922">
    <property type="entry name" value="TRANSGLYCOSYLASE"/>
    <property type="match status" value="1"/>
</dbReference>
<dbReference type="HOGENOM" id="CLU_044583_0_0_6"/>
<dbReference type="AlphaFoldDB" id="R4YMC2"/>
<evidence type="ECO:0000259" key="2">
    <source>
        <dbReference type="Pfam" id="PF01464"/>
    </source>
</evidence>
<dbReference type="PANTHER" id="PTHR37423">
    <property type="entry name" value="SOLUBLE LYTIC MUREIN TRANSGLYCOSYLASE-RELATED"/>
    <property type="match status" value="1"/>
</dbReference>
<keyword evidence="4" id="KW-1185">Reference proteome</keyword>
<accession>R4YMC2</accession>
<feature type="domain" description="Transglycosylase SLT" evidence="2">
    <location>
        <begin position="218"/>
        <end position="339"/>
    </location>
</feature>
<dbReference type="InterPro" id="IPR000189">
    <property type="entry name" value="Transglyc_AS"/>
</dbReference>
<dbReference type="KEGG" id="oai:OLEAN_C17810"/>
<dbReference type="EMBL" id="FO203512">
    <property type="protein sequence ID" value="CCK75957.1"/>
    <property type="molecule type" value="Genomic_DNA"/>
</dbReference>
<dbReference type="PANTHER" id="PTHR37423:SF2">
    <property type="entry name" value="MEMBRANE-BOUND LYTIC MUREIN TRANSGLYCOSYLASE C"/>
    <property type="match status" value="1"/>
</dbReference>
<dbReference type="InterPro" id="IPR008258">
    <property type="entry name" value="Transglycosylase_SLT_dom_1"/>
</dbReference>
<name>R4YMC2_OLEAN</name>
<proteinExistence type="inferred from homology"/>
<evidence type="ECO:0000313" key="3">
    <source>
        <dbReference type="EMBL" id="CCK75957.1"/>
    </source>
</evidence>
<dbReference type="GO" id="GO:0016020">
    <property type="term" value="C:membrane"/>
    <property type="evidence" value="ECO:0007669"/>
    <property type="project" value="InterPro"/>
</dbReference>
<dbReference type="Pfam" id="PF01464">
    <property type="entry name" value="SLT"/>
    <property type="match status" value="1"/>
</dbReference>
<gene>
    <name evidence="3" type="ORF">OLEAN_C17810</name>
</gene>
<dbReference type="Proteomes" id="UP000032749">
    <property type="component" value="Chromosome"/>
</dbReference>
<organism evidence="3 4">
    <name type="scientific">Oleispira antarctica RB-8</name>
    <dbReference type="NCBI Taxonomy" id="698738"/>
    <lineage>
        <taxon>Bacteria</taxon>
        <taxon>Pseudomonadati</taxon>
        <taxon>Pseudomonadota</taxon>
        <taxon>Gammaproteobacteria</taxon>
        <taxon>Oceanospirillales</taxon>
        <taxon>Oceanospirillaceae</taxon>
        <taxon>Oleispira</taxon>
    </lineage>
</organism>
<dbReference type="GO" id="GO:0000270">
    <property type="term" value="P:peptidoglycan metabolic process"/>
    <property type="evidence" value="ECO:0007669"/>
    <property type="project" value="InterPro"/>
</dbReference>
<dbReference type="OrthoDB" id="5620293at2"/>
<dbReference type="PATRIC" id="fig|698738.3.peg.1843"/>
<dbReference type="InterPro" id="IPR023346">
    <property type="entry name" value="Lysozyme-like_dom_sf"/>
</dbReference>
<dbReference type="CDD" id="cd16893">
    <property type="entry name" value="LT_MltC_MltE"/>
    <property type="match status" value="1"/>
</dbReference>
<dbReference type="GO" id="GO:0008933">
    <property type="term" value="F:peptidoglycan lytic transglycosylase activity"/>
    <property type="evidence" value="ECO:0007669"/>
    <property type="project" value="InterPro"/>
</dbReference>
<evidence type="ECO:0000313" key="4">
    <source>
        <dbReference type="Proteomes" id="UP000032749"/>
    </source>
</evidence>
<dbReference type="STRING" id="698738.OLEAN_C17810"/>
<dbReference type="SUPFAM" id="SSF53955">
    <property type="entry name" value="Lysozyme-like"/>
    <property type="match status" value="1"/>
</dbReference>
<dbReference type="Gene3D" id="1.10.530.10">
    <property type="match status" value="1"/>
</dbReference>